<evidence type="ECO:0008006" key="3">
    <source>
        <dbReference type="Google" id="ProtNLM"/>
    </source>
</evidence>
<dbReference type="PANTHER" id="PTHR30348:SF14">
    <property type="entry name" value="BLR8050 PROTEIN"/>
    <property type="match status" value="1"/>
</dbReference>
<protein>
    <recommendedName>
        <fullName evidence="3">DUF72 domain-containing protein</fullName>
    </recommendedName>
</protein>
<reference evidence="1 2" key="1">
    <citation type="submission" date="2019-02" db="EMBL/GenBank/DDBJ databases">
        <title>Deep-cultivation of Planctomycetes and their phenomic and genomic characterization uncovers novel biology.</title>
        <authorList>
            <person name="Wiegand S."/>
            <person name="Jogler M."/>
            <person name="Boedeker C."/>
            <person name="Pinto D."/>
            <person name="Vollmers J."/>
            <person name="Rivas-Marin E."/>
            <person name="Kohn T."/>
            <person name="Peeters S.H."/>
            <person name="Heuer A."/>
            <person name="Rast P."/>
            <person name="Oberbeckmann S."/>
            <person name="Bunk B."/>
            <person name="Jeske O."/>
            <person name="Meyerdierks A."/>
            <person name="Storesund J.E."/>
            <person name="Kallscheuer N."/>
            <person name="Luecker S."/>
            <person name="Lage O.M."/>
            <person name="Pohl T."/>
            <person name="Merkel B.J."/>
            <person name="Hornburger P."/>
            <person name="Mueller R.-W."/>
            <person name="Bruemmer F."/>
            <person name="Labrenz M."/>
            <person name="Spormann A.M."/>
            <person name="Op den Camp H."/>
            <person name="Overmann J."/>
            <person name="Amann R."/>
            <person name="Jetten M.S.M."/>
            <person name="Mascher T."/>
            <person name="Medema M.H."/>
            <person name="Devos D.P."/>
            <person name="Kaster A.-K."/>
            <person name="Ovreas L."/>
            <person name="Rohde M."/>
            <person name="Galperin M.Y."/>
            <person name="Jogler C."/>
        </authorList>
    </citation>
    <scope>NUCLEOTIDE SEQUENCE [LARGE SCALE GENOMIC DNA]</scope>
    <source>
        <strain evidence="1 2">ETA_A8</strain>
    </source>
</reference>
<dbReference type="PANTHER" id="PTHR30348">
    <property type="entry name" value="UNCHARACTERIZED PROTEIN YECE"/>
    <property type="match status" value="1"/>
</dbReference>
<proteinExistence type="predicted"/>
<sequence length="249" mass="27626">MQSSVANSSTDIPHIGVAGWNIPAQFASHFASSGTHLEKYASQFSAVEINSSFYRLHRSQTYSRWAASVPDDFRFSVKVPKQITHELRLRNSEHATDVFLATVAGLGPKLGCLLVQLPPSLRFDAEVAEHFFRHLRQRCPASVACEPRNPSWFHTEAEELFQSANVGRVAADPAITSGAALPAGSAEVTYYRLHGSPRVYYSQYSADFLQSLSGALVARRNTWCIFDNTAEGWATWNALELQLLLQPQI</sequence>
<gene>
    <name evidence="1" type="ORF">ETAA8_03720</name>
</gene>
<dbReference type="RefSeq" id="WP_145084047.1">
    <property type="nucleotide sequence ID" value="NZ_CP036274.1"/>
</dbReference>
<dbReference type="Pfam" id="PF01904">
    <property type="entry name" value="DUF72"/>
    <property type="match status" value="1"/>
</dbReference>
<dbReference type="InterPro" id="IPR002763">
    <property type="entry name" value="DUF72"/>
</dbReference>
<name>A0A517Y4Y5_9BACT</name>
<evidence type="ECO:0000313" key="1">
    <source>
        <dbReference type="EMBL" id="QDU25308.1"/>
    </source>
</evidence>
<accession>A0A517Y4Y5</accession>
<dbReference type="Gene3D" id="3.20.20.410">
    <property type="entry name" value="Protein of unknown function UPF0759"/>
    <property type="match status" value="1"/>
</dbReference>
<dbReference type="AlphaFoldDB" id="A0A517Y4Y5"/>
<dbReference type="EMBL" id="CP036274">
    <property type="protein sequence ID" value="QDU25308.1"/>
    <property type="molecule type" value="Genomic_DNA"/>
</dbReference>
<dbReference type="KEGG" id="aagg:ETAA8_03720"/>
<dbReference type="InterPro" id="IPR036520">
    <property type="entry name" value="UPF0759_sf"/>
</dbReference>
<dbReference type="SUPFAM" id="SSF117396">
    <property type="entry name" value="TM1631-like"/>
    <property type="match status" value="1"/>
</dbReference>
<dbReference type="Proteomes" id="UP000315017">
    <property type="component" value="Chromosome"/>
</dbReference>
<dbReference type="OrthoDB" id="9780310at2"/>
<keyword evidence="2" id="KW-1185">Reference proteome</keyword>
<evidence type="ECO:0000313" key="2">
    <source>
        <dbReference type="Proteomes" id="UP000315017"/>
    </source>
</evidence>
<organism evidence="1 2">
    <name type="scientific">Anatilimnocola aggregata</name>
    <dbReference type="NCBI Taxonomy" id="2528021"/>
    <lineage>
        <taxon>Bacteria</taxon>
        <taxon>Pseudomonadati</taxon>
        <taxon>Planctomycetota</taxon>
        <taxon>Planctomycetia</taxon>
        <taxon>Pirellulales</taxon>
        <taxon>Pirellulaceae</taxon>
        <taxon>Anatilimnocola</taxon>
    </lineage>
</organism>